<dbReference type="InterPro" id="IPR045851">
    <property type="entry name" value="AMP-bd_C_sf"/>
</dbReference>
<dbReference type="GO" id="GO:0016878">
    <property type="term" value="F:acid-thiol ligase activity"/>
    <property type="evidence" value="ECO:0007669"/>
    <property type="project" value="UniProtKB-ARBA"/>
</dbReference>
<dbReference type="Gene3D" id="3.40.50.12780">
    <property type="entry name" value="N-terminal domain of ligase-like"/>
    <property type="match status" value="1"/>
</dbReference>
<dbReference type="PROSITE" id="PS00455">
    <property type="entry name" value="AMP_BINDING"/>
    <property type="match status" value="1"/>
</dbReference>
<accession>A0A1C5JZI1</accession>
<feature type="domain" description="AMP-binding enzyme C-terminal" evidence="2">
    <location>
        <begin position="408"/>
        <end position="480"/>
    </location>
</feature>
<dbReference type="AlphaFoldDB" id="A0A1C5JZI1"/>
<name>A0A1C5JZI1_9ACTN</name>
<evidence type="ECO:0000259" key="2">
    <source>
        <dbReference type="Pfam" id="PF13193"/>
    </source>
</evidence>
<dbReference type="OrthoDB" id="9803968at2"/>
<dbReference type="Proteomes" id="UP000198215">
    <property type="component" value="Chromosome I"/>
</dbReference>
<organism evidence="3 4">
    <name type="scientific">Micromonospora coxensis</name>
    <dbReference type="NCBI Taxonomy" id="356852"/>
    <lineage>
        <taxon>Bacteria</taxon>
        <taxon>Bacillati</taxon>
        <taxon>Actinomycetota</taxon>
        <taxon>Actinomycetes</taxon>
        <taxon>Micromonosporales</taxon>
        <taxon>Micromonosporaceae</taxon>
        <taxon>Micromonospora</taxon>
    </lineage>
</organism>
<feature type="domain" description="AMP-dependent synthetase/ligase" evidence="1">
    <location>
        <begin position="14"/>
        <end position="356"/>
    </location>
</feature>
<reference evidence="4" key="1">
    <citation type="submission" date="2016-06" db="EMBL/GenBank/DDBJ databases">
        <authorList>
            <person name="Varghese N."/>
            <person name="Submissions Spin"/>
        </authorList>
    </citation>
    <scope>NUCLEOTIDE SEQUENCE [LARGE SCALE GENOMIC DNA]</scope>
    <source>
        <strain evidence="4">DSM 45161</strain>
    </source>
</reference>
<dbReference type="InterPro" id="IPR025110">
    <property type="entry name" value="AMP-bd_C"/>
</dbReference>
<dbReference type="InterPro" id="IPR050237">
    <property type="entry name" value="ATP-dep_AMP-bd_enzyme"/>
</dbReference>
<dbReference type="SUPFAM" id="SSF56801">
    <property type="entry name" value="Acetyl-CoA synthetase-like"/>
    <property type="match status" value="1"/>
</dbReference>
<dbReference type="EMBL" id="LT607753">
    <property type="protein sequence ID" value="SCG75990.1"/>
    <property type="molecule type" value="Genomic_DNA"/>
</dbReference>
<keyword evidence="3" id="KW-0436">Ligase</keyword>
<dbReference type="Gene3D" id="3.30.300.30">
    <property type="match status" value="1"/>
</dbReference>
<gene>
    <name evidence="3" type="ORF">GA0070614_5820</name>
</gene>
<keyword evidence="4" id="KW-1185">Reference proteome</keyword>
<dbReference type="RefSeq" id="WP_088978876.1">
    <property type="nucleotide sequence ID" value="NZ_LT607753.1"/>
</dbReference>
<dbReference type="CDD" id="cd04433">
    <property type="entry name" value="AFD_class_I"/>
    <property type="match status" value="1"/>
</dbReference>
<dbReference type="PANTHER" id="PTHR43767">
    <property type="entry name" value="LONG-CHAIN-FATTY-ACID--COA LIGASE"/>
    <property type="match status" value="1"/>
</dbReference>
<dbReference type="InterPro" id="IPR000873">
    <property type="entry name" value="AMP-dep_synth/lig_dom"/>
</dbReference>
<protein>
    <submittedName>
        <fullName evidence="3">Acyl-CoA synthetase (AMP-forming)/AMP-acid ligase II</fullName>
    </submittedName>
</protein>
<dbReference type="InterPro" id="IPR042099">
    <property type="entry name" value="ANL_N_sf"/>
</dbReference>
<sequence>MPAAPPLTVPGLLRARAERNPARTAIMDSRGGRLTFADWQRDAQAVAHSLSRRGVRRGDRVALLYDDDWCGYAVAFCGVVATGAAAVPVSASLSPVQLHDLLRRVGATAVLHQDGRPVPDGAWWSACGSDLAATATSVPGAEPDTPAPDDVAQIVCTSGSTGEPKDVAASHANLCHGQVLDPRPRRYAHSQLMVHAFPIGTNAGQMMLIEALTAAPTLLCAGRFDADRFCALIARHDAGTVFLVPSMAAELLRSQAHRRHDLSCVRLLSSSAAALPPATARGLTEAFPQAVLVNYYTSTEAVPAQISMIVDPGRPEALGRPVSSHDLRITDDLGRELPPGEVGEVWLRSDAPPRAYLGDPSGSAAVFRDGWVRMGDLGRLDSDGFLILVDRESDVIKSGALKVSTLRIEAALLEHPAVAEAAAVGVPHPVMGSVPAAVVRLDHPVDLDEVRDFLSTRLSRAELPVRLLVVDHLPRNATGKPIKPEIRRLLEPPVRRQPPAPAPAAAVTDPFGRSFLATLTTDPAVTEESHDEHQ</sequence>
<evidence type="ECO:0000313" key="3">
    <source>
        <dbReference type="EMBL" id="SCG75990.1"/>
    </source>
</evidence>
<dbReference type="Pfam" id="PF00501">
    <property type="entry name" value="AMP-binding"/>
    <property type="match status" value="1"/>
</dbReference>
<evidence type="ECO:0000259" key="1">
    <source>
        <dbReference type="Pfam" id="PF00501"/>
    </source>
</evidence>
<dbReference type="PANTHER" id="PTHR43767:SF1">
    <property type="entry name" value="NONRIBOSOMAL PEPTIDE SYNTHASE PES1 (EUROFUNG)-RELATED"/>
    <property type="match status" value="1"/>
</dbReference>
<dbReference type="Pfam" id="PF13193">
    <property type="entry name" value="AMP-binding_C"/>
    <property type="match status" value="1"/>
</dbReference>
<dbReference type="InterPro" id="IPR020845">
    <property type="entry name" value="AMP-binding_CS"/>
</dbReference>
<proteinExistence type="predicted"/>
<evidence type="ECO:0000313" key="4">
    <source>
        <dbReference type="Proteomes" id="UP000198215"/>
    </source>
</evidence>